<evidence type="ECO:0000256" key="1">
    <source>
        <dbReference type="ARBA" id="ARBA00008725"/>
    </source>
</evidence>
<dbReference type="InterPro" id="IPR050811">
    <property type="entry name" value="Phosphate_ABC_transporter"/>
</dbReference>
<sequence length="272" mass="29051">MKILPKITTIIGLVFLSANSLFGAKNNLTLAGSTTVLPIAQKAAEAFMDLNKDINISVRGGGSGVGIASLISGSVDIANSSRPIKAKEIKTAREKGKNPVENIIALDGLAVIVHPNNPINELDIKTIKDIYTGKISNWKVLKGIDQPIVVISRDVASGTFEVFKEKVLKGEKVRDDALMLASNKAVATTVAETPGAIGYVGLGYLSEEVKSIKIEGVTPSEKTVRSGEYKLARPLYMYTNGVPRGIAKDFIDFILSPTGQKIVKETGFVPLE</sequence>
<dbReference type="EMBL" id="DTLI01000155">
    <property type="protein sequence ID" value="HHS52510.1"/>
    <property type="molecule type" value="Genomic_DNA"/>
</dbReference>
<feature type="domain" description="PBP" evidence="5">
    <location>
        <begin position="26"/>
        <end position="257"/>
    </location>
</feature>
<comment type="caution">
    <text evidence="6">The sequence shown here is derived from an EMBL/GenBank/DDBJ whole genome shotgun (WGS) entry which is preliminary data.</text>
</comment>
<dbReference type="PANTHER" id="PTHR30570:SF1">
    <property type="entry name" value="PHOSPHATE-BINDING PROTEIN PSTS"/>
    <property type="match status" value="1"/>
</dbReference>
<dbReference type="PANTHER" id="PTHR30570">
    <property type="entry name" value="PERIPLASMIC PHOSPHATE BINDING COMPONENT OF PHOSPHATE ABC TRANSPORTER"/>
    <property type="match status" value="1"/>
</dbReference>
<keyword evidence="4" id="KW-0592">Phosphate transport</keyword>
<dbReference type="InterPro" id="IPR011862">
    <property type="entry name" value="Phos-bd"/>
</dbReference>
<reference evidence="6" key="1">
    <citation type="journal article" date="2020" name="mSystems">
        <title>Genome- and Community-Level Interaction Insights into Carbon Utilization and Element Cycling Functions of Hydrothermarchaeota in Hydrothermal Sediment.</title>
        <authorList>
            <person name="Zhou Z."/>
            <person name="Liu Y."/>
            <person name="Xu W."/>
            <person name="Pan J."/>
            <person name="Luo Z.H."/>
            <person name="Li M."/>
        </authorList>
    </citation>
    <scope>NUCLEOTIDE SEQUENCE [LARGE SCALE GENOMIC DNA]</scope>
    <source>
        <strain evidence="6">SpSt-876</strain>
    </source>
</reference>
<dbReference type="Pfam" id="PF12849">
    <property type="entry name" value="PBP_like_2"/>
    <property type="match status" value="1"/>
</dbReference>
<accession>A0A7C6A9D3</accession>
<organism evidence="6">
    <name type="scientific">candidate division WOR-3 bacterium</name>
    <dbReference type="NCBI Taxonomy" id="2052148"/>
    <lineage>
        <taxon>Bacteria</taxon>
        <taxon>Bacteria division WOR-3</taxon>
    </lineage>
</organism>
<evidence type="ECO:0000259" key="5">
    <source>
        <dbReference type="Pfam" id="PF12849"/>
    </source>
</evidence>
<evidence type="ECO:0000313" key="6">
    <source>
        <dbReference type="EMBL" id="HHS52510.1"/>
    </source>
</evidence>
<comment type="similarity">
    <text evidence="1 4">Belongs to the PstS family.</text>
</comment>
<name>A0A7C6A9D3_UNCW3</name>
<dbReference type="GO" id="GO:0042301">
    <property type="term" value="F:phosphate ion binding"/>
    <property type="evidence" value="ECO:0007669"/>
    <property type="project" value="UniProtKB-UniRule"/>
</dbReference>
<dbReference type="InterPro" id="IPR024370">
    <property type="entry name" value="PBP_domain"/>
</dbReference>
<comment type="function">
    <text evidence="4">Involved in the system for phosphate transport across the cytoplasmic membrane.</text>
</comment>
<dbReference type="NCBIfam" id="TIGR02136">
    <property type="entry name" value="ptsS_2"/>
    <property type="match status" value="1"/>
</dbReference>
<dbReference type="AlphaFoldDB" id="A0A7C6A9D3"/>
<gene>
    <name evidence="6" type="ORF">ENW73_06565</name>
</gene>
<evidence type="ECO:0000256" key="2">
    <source>
        <dbReference type="ARBA" id="ARBA00022448"/>
    </source>
</evidence>
<dbReference type="GO" id="GO:0006817">
    <property type="term" value="P:phosphate ion transport"/>
    <property type="evidence" value="ECO:0007669"/>
    <property type="project" value="UniProtKB-UniRule"/>
</dbReference>
<dbReference type="SUPFAM" id="SSF53850">
    <property type="entry name" value="Periplasmic binding protein-like II"/>
    <property type="match status" value="1"/>
</dbReference>
<keyword evidence="2 4" id="KW-0813">Transport</keyword>
<evidence type="ECO:0000256" key="4">
    <source>
        <dbReference type="RuleBase" id="RU367119"/>
    </source>
</evidence>
<evidence type="ECO:0000256" key="3">
    <source>
        <dbReference type="ARBA" id="ARBA00022729"/>
    </source>
</evidence>
<dbReference type="CDD" id="cd13653">
    <property type="entry name" value="PBP2_phosphate_like_1"/>
    <property type="match status" value="1"/>
</dbReference>
<keyword evidence="3" id="KW-0732">Signal</keyword>
<proteinExistence type="inferred from homology"/>
<protein>
    <recommendedName>
        <fullName evidence="4">Phosphate-binding protein</fullName>
    </recommendedName>
</protein>
<dbReference type="Gene3D" id="3.40.190.10">
    <property type="entry name" value="Periplasmic binding protein-like II"/>
    <property type="match status" value="2"/>
</dbReference>